<feature type="transmembrane region" description="Helical" evidence="1">
    <location>
        <begin position="47"/>
        <end position="67"/>
    </location>
</feature>
<organism evidence="2 3">
    <name type="scientific">Strongylus vulgaris</name>
    <name type="common">Blood worm</name>
    <dbReference type="NCBI Taxonomy" id="40348"/>
    <lineage>
        <taxon>Eukaryota</taxon>
        <taxon>Metazoa</taxon>
        <taxon>Ecdysozoa</taxon>
        <taxon>Nematoda</taxon>
        <taxon>Chromadorea</taxon>
        <taxon>Rhabditida</taxon>
        <taxon>Rhabditina</taxon>
        <taxon>Rhabditomorpha</taxon>
        <taxon>Strongyloidea</taxon>
        <taxon>Strongylidae</taxon>
        <taxon>Strongylus</taxon>
    </lineage>
</organism>
<accession>A0A3P7III1</accession>
<evidence type="ECO:0000313" key="3">
    <source>
        <dbReference type="Proteomes" id="UP000270094"/>
    </source>
</evidence>
<gene>
    <name evidence="2" type="ORF">SVUK_LOCUS382</name>
</gene>
<keyword evidence="1" id="KW-0472">Membrane</keyword>
<keyword evidence="1" id="KW-0812">Transmembrane</keyword>
<sequence length="115" mass="12349">MDYAIVRFAKSGLSMGAKAAIISGSIVIASTHLAAYRQRFSSWYLPAFSGALAVALHEALVGGVFTFPLGVIGSLKAVGLGVTSGDFKIINMLEIHKMFILEVISEEVVWVFLRT</sequence>
<name>A0A3P7III1_STRVU</name>
<keyword evidence="3" id="KW-1185">Reference proteome</keyword>
<evidence type="ECO:0000313" key="2">
    <source>
        <dbReference type="EMBL" id="VDM65384.1"/>
    </source>
</evidence>
<feature type="transmembrane region" description="Helical" evidence="1">
    <location>
        <begin position="12"/>
        <end position="35"/>
    </location>
</feature>
<dbReference type="EMBL" id="UYYB01000618">
    <property type="protein sequence ID" value="VDM65384.1"/>
    <property type="molecule type" value="Genomic_DNA"/>
</dbReference>
<dbReference type="Proteomes" id="UP000270094">
    <property type="component" value="Unassembled WGS sequence"/>
</dbReference>
<reference evidence="2 3" key="1">
    <citation type="submission" date="2018-11" db="EMBL/GenBank/DDBJ databases">
        <authorList>
            <consortium name="Pathogen Informatics"/>
        </authorList>
    </citation>
    <scope>NUCLEOTIDE SEQUENCE [LARGE SCALE GENOMIC DNA]</scope>
</reference>
<keyword evidence="1" id="KW-1133">Transmembrane helix</keyword>
<protein>
    <submittedName>
        <fullName evidence="2">Uncharacterized protein</fullName>
    </submittedName>
</protein>
<proteinExistence type="predicted"/>
<dbReference type="AlphaFoldDB" id="A0A3P7III1"/>
<dbReference type="OrthoDB" id="5826189at2759"/>
<evidence type="ECO:0000256" key="1">
    <source>
        <dbReference type="SAM" id="Phobius"/>
    </source>
</evidence>